<reference evidence="1" key="1">
    <citation type="submission" date="2021-03" db="EMBL/GenBank/DDBJ databases">
        <authorList>
            <consortium name="DOE Joint Genome Institute"/>
            <person name="Ahrendt S."/>
            <person name="Looney B.P."/>
            <person name="Miyauchi S."/>
            <person name="Morin E."/>
            <person name="Drula E."/>
            <person name="Courty P.E."/>
            <person name="Chicoki N."/>
            <person name="Fauchery L."/>
            <person name="Kohler A."/>
            <person name="Kuo A."/>
            <person name="Labutti K."/>
            <person name="Pangilinan J."/>
            <person name="Lipzen A."/>
            <person name="Riley R."/>
            <person name="Andreopoulos W."/>
            <person name="He G."/>
            <person name="Johnson J."/>
            <person name="Barry K.W."/>
            <person name="Grigoriev I.V."/>
            <person name="Nagy L."/>
            <person name="Hibbett D."/>
            <person name="Henrissat B."/>
            <person name="Matheny P.B."/>
            <person name="Labbe J."/>
            <person name="Martin F."/>
        </authorList>
    </citation>
    <scope>NUCLEOTIDE SEQUENCE</scope>
    <source>
        <strain evidence="1">HHB10654</strain>
    </source>
</reference>
<name>A0ACB8TCJ7_9AGAM</name>
<keyword evidence="2" id="KW-1185">Reference proteome</keyword>
<organism evidence="1 2">
    <name type="scientific">Artomyces pyxidatus</name>
    <dbReference type="NCBI Taxonomy" id="48021"/>
    <lineage>
        <taxon>Eukaryota</taxon>
        <taxon>Fungi</taxon>
        <taxon>Dikarya</taxon>
        <taxon>Basidiomycota</taxon>
        <taxon>Agaricomycotina</taxon>
        <taxon>Agaricomycetes</taxon>
        <taxon>Russulales</taxon>
        <taxon>Auriscalpiaceae</taxon>
        <taxon>Artomyces</taxon>
    </lineage>
</organism>
<gene>
    <name evidence="1" type="ORF">BV25DRAFT_1868650</name>
</gene>
<proteinExistence type="predicted"/>
<evidence type="ECO:0000313" key="1">
    <source>
        <dbReference type="EMBL" id="KAI0065971.1"/>
    </source>
</evidence>
<sequence>MPVAVYVQPGESSFWQTQSRDFQSLGWSEHVLPDGFTYFSHSSLRGRLTADIDLRNASKLDALLTFLDRKDVGETLAAPSEGWEVWLRDAGRSQDEFIAAKAWVYHPKRVVSLNQPPARTEDFKIRDEEKLEMEYRYWSFIETHPAHSPLPSEAIQEAIDALTWSYTDRLLPSSHSAPPPFTQEECQELIALLHSLDGNSTTQSIVRTRVIAKIFLRITTWRQGRSKHHATSNRHGDSHQRVPLRRTVGDFLVSIRSHHQRIDAESGMRSTAGPMLIVGACACVIAAIVLSASVTFISLPGLDDVARVAGFIAIILSASSLMSSVITLFRYKVDIERPPAYARGEGLVLLSRRSVLLSLPLVFLIWAIAAFITAVTLYAFRGLATTEHGGFTRHFQDYTQWAVVGTIGGLAGVLIMSTFLIHY</sequence>
<reference evidence="1" key="2">
    <citation type="journal article" date="2022" name="New Phytol.">
        <title>Evolutionary transition to the ectomycorrhizal habit in the genomes of a hyperdiverse lineage of mushroom-forming fungi.</title>
        <authorList>
            <person name="Looney B."/>
            <person name="Miyauchi S."/>
            <person name="Morin E."/>
            <person name="Drula E."/>
            <person name="Courty P.E."/>
            <person name="Kohler A."/>
            <person name="Kuo A."/>
            <person name="LaButti K."/>
            <person name="Pangilinan J."/>
            <person name="Lipzen A."/>
            <person name="Riley R."/>
            <person name="Andreopoulos W."/>
            <person name="He G."/>
            <person name="Johnson J."/>
            <person name="Nolan M."/>
            <person name="Tritt A."/>
            <person name="Barry K.W."/>
            <person name="Grigoriev I.V."/>
            <person name="Nagy L.G."/>
            <person name="Hibbett D."/>
            <person name="Henrissat B."/>
            <person name="Matheny P.B."/>
            <person name="Labbe J."/>
            <person name="Martin F.M."/>
        </authorList>
    </citation>
    <scope>NUCLEOTIDE SEQUENCE</scope>
    <source>
        <strain evidence="1">HHB10654</strain>
    </source>
</reference>
<dbReference type="EMBL" id="MU277194">
    <property type="protein sequence ID" value="KAI0065971.1"/>
    <property type="molecule type" value="Genomic_DNA"/>
</dbReference>
<accession>A0ACB8TCJ7</accession>
<protein>
    <submittedName>
        <fullName evidence="1">Uncharacterized protein</fullName>
    </submittedName>
</protein>
<comment type="caution">
    <text evidence="1">The sequence shown here is derived from an EMBL/GenBank/DDBJ whole genome shotgun (WGS) entry which is preliminary data.</text>
</comment>
<dbReference type="Proteomes" id="UP000814140">
    <property type="component" value="Unassembled WGS sequence"/>
</dbReference>
<evidence type="ECO:0000313" key="2">
    <source>
        <dbReference type="Proteomes" id="UP000814140"/>
    </source>
</evidence>